<dbReference type="RefSeq" id="WP_128536111.1">
    <property type="nucleotide sequence ID" value="NZ_SBIW01000024.1"/>
</dbReference>
<proteinExistence type="predicted"/>
<dbReference type="AlphaFoldDB" id="A0A3S3VFZ7"/>
<gene>
    <name evidence="1" type="ORF">EPL05_21800</name>
</gene>
<evidence type="ECO:0000313" key="2">
    <source>
        <dbReference type="Proteomes" id="UP000286701"/>
    </source>
</evidence>
<keyword evidence="2" id="KW-1185">Reference proteome</keyword>
<dbReference type="EMBL" id="SBIW01000024">
    <property type="protein sequence ID" value="RWY47481.1"/>
    <property type="molecule type" value="Genomic_DNA"/>
</dbReference>
<sequence>MPEIRLKYPEYTEVMLLKDIKPGKSKVKRHKKKPVTDLRRSQLQKMALKLQLDNLDDTQYHKLCNRIVMLQNAHDYRKPIPLAVTINRQTLVYSFSWQTRESVVKYFVSLANSKGITHEHLDEKHREMVNSNYSY</sequence>
<accession>A0A3S3VFZ7</accession>
<comment type="caution">
    <text evidence="1">The sequence shown here is derived from an EMBL/GenBank/DDBJ whole genome shotgun (WGS) entry which is preliminary data.</text>
</comment>
<name>A0A3S3VFZ7_9SPHI</name>
<dbReference type="OrthoDB" id="788836at2"/>
<dbReference type="Proteomes" id="UP000286701">
    <property type="component" value="Unassembled WGS sequence"/>
</dbReference>
<protein>
    <submittedName>
        <fullName evidence="1">Uncharacterized protein</fullName>
    </submittedName>
</protein>
<reference evidence="1 2" key="1">
    <citation type="submission" date="2019-01" db="EMBL/GenBank/DDBJ databases">
        <title>Mucilaginibacter antarcticum sp. nov., isolated from antarctic soil.</title>
        <authorList>
            <person name="Yan Y.-Q."/>
            <person name="Du Z.-J."/>
        </authorList>
    </citation>
    <scope>NUCLEOTIDE SEQUENCE [LARGE SCALE GENOMIC DNA]</scope>
    <source>
        <strain evidence="1 2">F01003</strain>
    </source>
</reference>
<evidence type="ECO:0000313" key="1">
    <source>
        <dbReference type="EMBL" id="RWY47481.1"/>
    </source>
</evidence>
<organism evidence="1 2">
    <name type="scientific">Mucilaginibacter gilvus</name>
    <dbReference type="NCBI Taxonomy" id="2305909"/>
    <lineage>
        <taxon>Bacteria</taxon>
        <taxon>Pseudomonadati</taxon>
        <taxon>Bacteroidota</taxon>
        <taxon>Sphingobacteriia</taxon>
        <taxon>Sphingobacteriales</taxon>
        <taxon>Sphingobacteriaceae</taxon>
        <taxon>Mucilaginibacter</taxon>
    </lineage>
</organism>